<dbReference type="OMA" id="CVENAYE"/>
<dbReference type="Proteomes" id="UP000030746">
    <property type="component" value="Unassembled WGS sequence"/>
</dbReference>
<accession>V3ZY05</accession>
<keyword evidence="1" id="KW-0812">Transmembrane</keyword>
<protein>
    <recommendedName>
        <fullName evidence="4">Single domain-containing protein</fullName>
    </recommendedName>
</protein>
<evidence type="ECO:0000256" key="1">
    <source>
        <dbReference type="SAM" id="Phobius"/>
    </source>
</evidence>
<name>V3ZY05_LOTGI</name>
<evidence type="ECO:0000313" key="2">
    <source>
        <dbReference type="EMBL" id="ESO87515.1"/>
    </source>
</evidence>
<keyword evidence="1" id="KW-0472">Membrane</keyword>
<feature type="transmembrane region" description="Helical" evidence="1">
    <location>
        <begin position="7"/>
        <end position="28"/>
    </location>
</feature>
<evidence type="ECO:0008006" key="4">
    <source>
        <dbReference type="Google" id="ProtNLM"/>
    </source>
</evidence>
<dbReference type="EMBL" id="KB202883">
    <property type="protein sequence ID" value="ESO87515.1"/>
    <property type="molecule type" value="Genomic_DNA"/>
</dbReference>
<evidence type="ECO:0000313" key="3">
    <source>
        <dbReference type="Proteomes" id="UP000030746"/>
    </source>
</evidence>
<reference evidence="2 3" key="1">
    <citation type="journal article" date="2013" name="Nature">
        <title>Insights into bilaterian evolution from three spiralian genomes.</title>
        <authorList>
            <person name="Simakov O."/>
            <person name="Marletaz F."/>
            <person name="Cho S.J."/>
            <person name="Edsinger-Gonzales E."/>
            <person name="Havlak P."/>
            <person name="Hellsten U."/>
            <person name="Kuo D.H."/>
            <person name="Larsson T."/>
            <person name="Lv J."/>
            <person name="Arendt D."/>
            <person name="Savage R."/>
            <person name="Osoegawa K."/>
            <person name="de Jong P."/>
            <person name="Grimwood J."/>
            <person name="Chapman J.A."/>
            <person name="Shapiro H."/>
            <person name="Aerts A."/>
            <person name="Otillar R.P."/>
            <person name="Terry A.Y."/>
            <person name="Boore J.L."/>
            <person name="Grigoriev I.V."/>
            <person name="Lindberg D.R."/>
            <person name="Seaver E.C."/>
            <person name="Weisblat D.A."/>
            <person name="Putnam N.H."/>
            <person name="Rokhsar D.S."/>
        </authorList>
    </citation>
    <scope>NUCLEOTIDE SEQUENCE [LARGE SCALE GENOMIC DNA]</scope>
</reference>
<dbReference type="CTD" id="20240317"/>
<dbReference type="KEGG" id="lgi:LOTGIDRAFT_166396"/>
<organism evidence="2 3">
    <name type="scientific">Lottia gigantea</name>
    <name type="common">Giant owl limpet</name>
    <dbReference type="NCBI Taxonomy" id="225164"/>
    <lineage>
        <taxon>Eukaryota</taxon>
        <taxon>Metazoa</taxon>
        <taxon>Spiralia</taxon>
        <taxon>Lophotrochozoa</taxon>
        <taxon>Mollusca</taxon>
        <taxon>Gastropoda</taxon>
        <taxon>Patellogastropoda</taxon>
        <taxon>Lottioidea</taxon>
        <taxon>Lottiidae</taxon>
        <taxon>Lottia</taxon>
    </lineage>
</organism>
<sequence length="125" mass="14895">MRSIKTIMLYRVFFIITIISCIDGNFVYHKGKCPDNKKPGEEWMTPDCKNCVCQEWTYYCYVCPHRTIHEKFGCYIEKRDTTGASYPVCCFPYIQVCPEDKHFSKQKYKDYIDNSRQIIPAFSRK</sequence>
<gene>
    <name evidence="2" type="ORF">LOTGIDRAFT_166396</name>
</gene>
<keyword evidence="3" id="KW-1185">Reference proteome</keyword>
<dbReference type="AlphaFoldDB" id="V3ZY05"/>
<dbReference type="RefSeq" id="XP_009061712.1">
    <property type="nucleotide sequence ID" value="XM_009063464.1"/>
</dbReference>
<proteinExistence type="predicted"/>
<keyword evidence="1" id="KW-1133">Transmembrane helix</keyword>
<dbReference type="HOGENOM" id="CLU_1995194_0_0_1"/>
<dbReference type="GeneID" id="20240317"/>